<accession>A0A8B6DHJ1</accession>
<keyword evidence="4" id="KW-0862">Zinc</keyword>
<evidence type="ECO:0000256" key="6">
    <source>
        <dbReference type="PROSITE-ProRule" id="PRU00309"/>
    </source>
</evidence>
<evidence type="ECO:0000313" key="8">
    <source>
        <dbReference type="EMBL" id="VDI18539.1"/>
    </source>
</evidence>
<dbReference type="Pfam" id="PF13613">
    <property type="entry name" value="HTH_Tnp_4"/>
    <property type="match status" value="1"/>
</dbReference>
<keyword evidence="9" id="KW-1185">Reference proteome</keyword>
<reference evidence="8" key="1">
    <citation type="submission" date="2018-11" db="EMBL/GenBank/DDBJ databases">
        <authorList>
            <person name="Alioto T."/>
            <person name="Alioto T."/>
        </authorList>
    </citation>
    <scope>NUCLEOTIDE SEQUENCE</scope>
</reference>
<evidence type="ECO:0000256" key="2">
    <source>
        <dbReference type="ARBA" id="ARBA00022723"/>
    </source>
</evidence>
<protein>
    <recommendedName>
        <fullName evidence="7">THAP-type domain-containing protein</fullName>
    </recommendedName>
</protein>
<gene>
    <name evidence="8" type="ORF">MGAL_10B005893</name>
</gene>
<dbReference type="PANTHER" id="PTHR23080">
    <property type="entry name" value="THAP DOMAIN PROTEIN"/>
    <property type="match status" value="1"/>
</dbReference>
<evidence type="ECO:0000256" key="3">
    <source>
        <dbReference type="ARBA" id="ARBA00022771"/>
    </source>
</evidence>
<dbReference type="OrthoDB" id="6100619at2759"/>
<keyword evidence="2" id="KW-0479">Metal-binding</keyword>
<dbReference type="AlphaFoldDB" id="A0A8B6DHJ1"/>
<dbReference type="Pfam" id="PF13359">
    <property type="entry name" value="DDE_Tnp_4"/>
    <property type="match status" value="1"/>
</dbReference>
<evidence type="ECO:0000256" key="5">
    <source>
        <dbReference type="ARBA" id="ARBA00023125"/>
    </source>
</evidence>
<proteinExistence type="predicted"/>
<dbReference type="InterPro" id="IPR027805">
    <property type="entry name" value="Transposase_HTH_dom"/>
</dbReference>
<dbReference type="Proteomes" id="UP000596742">
    <property type="component" value="Unassembled WGS sequence"/>
</dbReference>
<dbReference type="GO" id="GO:0008270">
    <property type="term" value="F:zinc ion binding"/>
    <property type="evidence" value="ECO:0007669"/>
    <property type="project" value="UniProtKB-KW"/>
</dbReference>
<dbReference type="InterPro" id="IPR027806">
    <property type="entry name" value="HARBI1_dom"/>
</dbReference>
<dbReference type="Pfam" id="PF05485">
    <property type="entry name" value="THAP"/>
    <property type="match status" value="1"/>
</dbReference>
<dbReference type="InterPro" id="IPR006612">
    <property type="entry name" value="THAP_Znf"/>
</dbReference>
<dbReference type="EMBL" id="UYJE01003350">
    <property type="protein sequence ID" value="VDI18539.1"/>
    <property type="molecule type" value="Genomic_DNA"/>
</dbReference>
<evidence type="ECO:0000256" key="4">
    <source>
        <dbReference type="ARBA" id="ARBA00022833"/>
    </source>
</evidence>
<comment type="cofactor">
    <cofactor evidence="1">
        <name>a divalent metal cation</name>
        <dbReference type="ChEBI" id="CHEBI:60240"/>
    </cofactor>
</comment>
<keyword evidence="3 6" id="KW-0863">Zinc-finger</keyword>
<organism evidence="8 9">
    <name type="scientific">Mytilus galloprovincialis</name>
    <name type="common">Mediterranean mussel</name>
    <dbReference type="NCBI Taxonomy" id="29158"/>
    <lineage>
        <taxon>Eukaryota</taxon>
        <taxon>Metazoa</taxon>
        <taxon>Spiralia</taxon>
        <taxon>Lophotrochozoa</taxon>
        <taxon>Mollusca</taxon>
        <taxon>Bivalvia</taxon>
        <taxon>Autobranchia</taxon>
        <taxon>Pteriomorphia</taxon>
        <taxon>Mytilida</taxon>
        <taxon>Mytiloidea</taxon>
        <taxon>Mytilidae</taxon>
        <taxon>Mytilinae</taxon>
        <taxon>Mytilus</taxon>
    </lineage>
</organism>
<keyword evidence="5 6" id="KW-0238">DNA-binding</keyword>
<evidence type="ECO:0000259" key="7">
    <source>
        <dbReference type="PROSITE" id="PS50950"/>
    </source>
</evidence>
<evidence type="ECO:0000256" key="1">
    <source>
        <dbReference type="ARBA" id="ARBA00001968"/>
    </source>
</evidence>
<feature type="domain" description="THAP-type" evidence="7">
    <location>
        <begin position="9"/>
        <end position="93"/>
    </location>
</feature>
<dbReference type="SUPFAM" id="SSF57716">
    <property type="entry name" value="Glucocorticoid receptor-like (DNA-binding domain)"/>
    <property type="match status" value="1"/>
</dbReference>
<name>A0A8B6DHJ1_MYTGA</name>
<dbReference type="PROSITE" id="PS50950">
    <property type="entry name" value="ZF_THAP"/>
    <property type="match status" value="1"/>
</dbReference>
<dbReference type="GO" id="GO:0003677">
    <property type="term" value="F:DNA binding"/>
    <property type="evidence" value="ECO:0007669"/>
    <property type="project" value="UniProtKB-UniRule"/>
</dbReference>
<comment type="caution">
    <text evidence="8">The sequence shown here is derived from an EMBL/GenBank/DDBJ whole genome shotgun (WGS) entry which is preliminary data.</text>
</comment>
<sequence length="557" mass="63724">MNKQQQKKVTKWYHCAAEGCTSDDRKRAKYPYMQNVRFHSFPTEKKNPKQREKWLKLLRRDDAYFVPTFKQRVCSLHFVDGEPTSEHPYPELFSYNNFKNMTTPYGTSIPASDTVKKLSSARSRSSATSMPTEDECVHVTDENVNLSSTIISLDPTCIVRYPPSAIKEVTVQTAHEKTRQCLLSEVILPTPTPTIDHAYSVRISDSYESKDQACQTILTGDDIDRLISLEKNRDVLLREAVVDIVTKNDESVKKYTGVPCKSQLIGIFEVLDEAEPKVKYWSGKQSTEDVNYQSVDRCKSGPPRKLSKFNEYILTLMKLRLAILSFVLGDLFGVSESRVSQIFTTWINLMHMVLTPCIKWPSRRNIKKYMPRSFQTSFPKTTGIIDCTEMFIQKPKSPTAQSRTYSTYKSHNTFKCLVCITPSGAFSFISDLWGGNTSDRYITEHSGFLDSIRPGDEIMADRGFTIRDLLTDRRATLVIPPFTKKCKWGKGKRLSAADVVKTKSIAKHRIHVERSIRRLKLFRMLSQVMDIKFKPLANQMVKVSGFICNLDKPLVTK</sequence>
<dbReference type="SMART" id="SM00980">
    <property type="entry name" value="THAP"/>
    <property type="match status" value="1"/>
</dbReference>
<evidence type="ECO:0000313" key="9">
    <source>
        <dbReference type="Proteomes" id="UP000596742"/>
    </source>
</evidence>